<evidence type="ECO:0000313" key="2">
    <source>
        <dbReference type="EMBL" id="CAB1440755.1"/>
    </source>
</evidence>
<sequence length="71" mass="7397">MAPCYNWRGDGGRGGGVQSAPTHSSGSQLQGHAGLKESEGALRLLLGLQMRTSELLLLLLLRGGGRCCCVT</sequence>
<dbReference type="Proteomes" id="UP001153269">
    <property type="component" value="Unassembled WGS sequence"/>
</dbReference>
<reference evidence="2" key="1">
    <citation type="submission" date="2020-03" db="EMBL/GenBank/DDBJ databases">
        <authorList>
            <person name="Weist P."/>
        </authorList>
    </citation>
    <scope>NUCLEOTIDE SEQUENCE</scope>
</reference>
<feature type="region of interest" description="Disordered" evidence="1">
    <location>
        <begin position="1"/>
        <end position="33"/>
    </location>
</feature>
<name>A0A9N7YWX2_PLEPL</name>
<protein>
    <submittedName>
        <fullName evidence="2">Uncharacterized protein</fullName>
    </submittedName>
</protein>
<dbReference type="AlphaFoldDB" id="A0A9N7YWX2"/>
<comment type="caution">
    <text evidence="2">The sequence shown here is derived from an EMBL/GenBank/DDBJ whole genome shotgun (WGS) entry which is preliminary data.</text>
</comment>
<gene>
    <name evidence="2" type="ORF">PLEPLA_LOCUS28522</name>
</gene>
<dbReference type="EMBL" id="CADEAL010002502">
    <property type="protein sequence ID" value="CAB1440755.1"/>
    <property type="molecule type" value="Genomic_DNA"/>
</dbReference>
<proteinExistence type="predicted"/>
<organism evidence="2 3">
    <name type="scientific">Pleuronectes platessa</name>
    <name type="common">European plaice</name>
    <dbReference type="NCBI Taxonomy" id="8262"/>
    <lineage>
        <taxon>Eukaryota</taxon>
        <taxon>Metazoa</taxon>
        <taxon>Chordata</taxon>
        <taxon>Craniata</taxon>
        <taxon>Vertebrata</taxon>
        <taxon>Euteleostomi</taxon>
        <taxon>Actinopterygii</taxon>
        <taxon>Neopterygii</taxon>
        <taxon>Teleostei</taxon>
        <taxon>Neoteleostei</taxon>
        <taxon>Acanthomorphata</taxon>
        <taxon>Carangaria</taxon>
        <taxon>Pleuronectiformes</taxon>
        <taxon>Pleuronectoidei</taxon>
        <taxon>Pleuronectidae</taxon>
        <taxon>Pleuronectes</taxon>
    </lineage>
</organism>
<evidence type="ECO:0000313" key="3">
    <source>
        <dbReference type="Proteomes" id="UP001153269"/>
    </source>
</evidence>
<keyword evidence="3" id="KW-1185">Reference proteome</keyword>
<feature type="compositionally biased region" description="Polar residues" evidence="1">
    <location>
        <begin position="19"/>
        <end position="30"/>
    </location>
</feature>
<feature type="non-terminal residue" evidence="2">
    <location>
        <position position="1"/>
    </location>
</feature>
<accession>A0A9N7YWX2</accession>
<evidence type="ECO:0000256" key="1">
    <source>
        <dbReference type="SAM" id="MobiDB-lite"/>
    </source>
</evidence>